<dbReference type="EMBL" id="JAQQWI010000007">
    <property type="protein sequence ID" value="KAK8028496.1"/>
    <property type="molecule type" value="Genomic_DNA"/>
</dbReference>
<protein>
    <recommendedName>
        <fullName evidence="5">Clr5 domain-containing protein</fullName>
    </recommendedName>
</protein>
<evidence type="ECO:0000313" key="6">
    <source>
        <dbReference type="EMBL" id="KAK8028496.1"/>
    </source>
</evidence>
<evidence type="ECO:0000256" key="4">
    <source>
        <dbReference type="SAM" id="MobiDB-lite"/>
    </source>
</evidence>
<dbReference type="Pfam" id="PF12796">
    <property type="entry name" value="Ank_2"/>
    <property type="match status" value="1"/>
</dbReference>
<accession>A0ABR1S9I9</accession>
<evidence type="ECO:0000259" key="5">
    <source>
        <dbReference type="Pfam" id="PF14420"/>
    </source>
</evidence>
<dbReference type="PROSITE" id="PS50088">
    <property type="entry name" value="ANK_REPEAT"/>
    <property type="match status" value="3"/>
</dbReference>
<dbReference type="SMART" id="SM00248">
    <property type="entry name" value="ANK"/>
    <property type="match status" value="10"/>
</dbReference>
<proteinExistence type="predicted"/>
<evidence type="ECO:0000256" key="2">
    <source>
        <dbReference type="ARBA" id="ARBA00023043"/>
    </source>
</evidence>
<dbReference type="Proteomes" id="UP001396898">
    <property type="component" value="Unassembled WGS sequence"/>
</dbReference>
<dbReference type="Pfam" id="PF00023">
    <property type="entry name" value="Ank"/>
    <property type="match status" value="1"/>
</dbReference>
<dbReference type="InterPro" id="IPR002110">
    <property type="entry name" value="Ankyrin_rpt"/>
</dbReference>
<evidence type="ECO:0000313" key="7">
    <source>
        <dbReference type="Proteomes" id="UP001396898"/>
    </source>
</evidence>
<feature type="domain" description="Clr5" evidence="5">
    <location>
        <begin position="10"/>
        <end position="71"/>
    </location>
</feature>
<dbReference type="SUPFAM" id="SSF48403">
    <property type="entry name" value="Ankyrin repeat"/>
    <property type="match status" value="3"/>
</dbReference>
<dbReference type="PROSITE" id="PS50297">
    <property type="entry name" value="ANK_REP_REGION"/>
    <property type="match status" value="3"/>
</dbReference>
<name>A0ABR1S9I9_9PEZI</name>
<dbReference type="PANTHER" id="PTHR24198">
    <property type="entry name" value="ANKYRIN REPEAT AND PROTEIN KINASE DOMAIN-CONTAINING PROTEIN"/>
    <property type="match status" value="1"/>
</dbReference>
<feature type="repeat" description="ANK" evidence="3">
    <location>
        <begin position="977"/>
        <end position="1006"/>
    </location>
</feature>
<feature type="region of interest" description="Disordered" evidence="4">
    <location>
        <begin position="284"/>
        <end position="306"/>
    </location>
</feature>
<comment type="caution">
    <text evidence="6">The sequence shown here is derived from an EMBL/GenBank/DDBJ whole genome shotgun (WGS) entry which is preliminary data.</text>
</comment>
<sequence length="1113" mass="122321">MATPVGLDPRQDWETHKSTILDLYCEKGYPLTRKGDFKKDQCVDSVMKHQHNFVASKWQYENQLRKWGVAKNLKQDEWVSLLVDYDRLATHRQEVRIVIAGTVQTKGKINKARRRHCKGFPGPLHSESQGRTSIPNRQAFVEVKEDGSWRRCTTNDLIVASNAMTTSPRPPEPVGERSSPVVGNSSAVVLSRQQHGDSPMTIGVLQSMLLEPEPEDYTIIHGIDVSGHVMPSQDSYWESGIFGIDPDHMLPFESELSFPASANIHSDGLDGLNVSAMSHDPHPDFTSHHSRNIHESSNTEVGPVQRSLPSPEQFLALLLRGGSTDFTRHDPALLGVVDTAIARFQSLISADSMFWQEHLLSPAGAWGRGLSQHLIKLLRAGPDSVAKQIADNLLRAAIESNDGKAVALLLENIQCRRSIAIDLNCFKIKSPKAMVGNRPLALAVDSGNEELIEILLNAGASPNWPGGGSSEKQPLHMVLLDEYLSTSIKLRIIDLLIKHGAEITRQVVSTAITRAANELPVSKAVLEGISHDRHSDMWPFARDIVRYLENTVAAATIRKWIDACKSTRCGKCVSEGRGMNMMFTEAIRRGNIELVDILAPYATPKSEALAGAVRSGKMQLVRFLIQRGARADGNPVQIDRGAINDRHTTPLAEAICLKDSEFVDVLVEYGAWSRISEPDHFQIAITAAAQVGSFRYLNMIIDRAGPQERNNLHGAMCIAIDNGHFEFLLALLNAGANNSHGCITDVLLKAVEKRNKPIVNALLETDWGYLDSGSSGLIMSLACEWGEMDIIDDMYNMGFSLDEGDLLTPLEAAVKSQNKDLVEKLLQLGVDPGSTPSYSASSPLQQAVETRNHEMVDYLLSRGASPADIGAFKTAQTDDMTAFSKLCYALLETYPSGLKGFGGQLIIESIYTDNQAQINCLIHTKIDINSVAIWVPSKVARIDDKMSHKEIQTDLRVKGIHEKMSPLGPARRGVLCTPLQRACELGSYDVVHFLLQKGADVHSAPAKQCGGTALQFAAKSGSLKICELLLLQHKADPHAPAPEFGVGHTAFEWAAKEGRYHVLLLLWKEAPREGFTMQILQQARGLAERNGHRGCVDIIARMLDEVSSGRLIS</sequence>
<evidence type="ECO:0000256" key="1">
    <source>
        <dbReference type="ARBA" id="ARBA00022737"/>
    </source>
</evidence>
<keyword evidence="7" id="KW-1185">Reference proteome</keyword>
<keyword evidence="1" id="KW-0677">Repeat</keyword>
<dbReference type="PANTHER" id="PTHR24198:SF165">
    <property type="entry name" value="ANKYRIN REPEAT-CONTAINING PROTEIN-RELATED"/>
    <property type="match status" value="1"/>
</dbReference>
<dbReference type="Pfam" id="PF14420">
    <property type="entry name" value="Clr5"/>
    <property type="match status" value="1"/>
</dbReference>
<evidence type="ECO:0000256" key="3">
    <source>
        <dbReference type="PROSITE-ProRule" id="PRU00023"/>
    </source>
</evidence>
<dbReference type="InterPro" id="IPR036770">
    <property type="entry name" value="Ankyrin_rpt-contain_sf"/>
</dbReference>
<feature type="repeat" description="ANK" evidence="3">
    <location>
        <begin position="435"/>
        <end position="463"/>
    </location>
</feature>
<dbReference type="Gene3D" id="1.25.40.20">
    <property type="entry name" value="Ankyrin repeat-containing domain"/>
    <property type="match status" value="4"/>
</dbReference>
<reference evidence="6 7" key="1">
    <citation type="submission" date="2023-01" db="EMBL/GenBank/DDBJ databases">
        <title>Analysis of 21 Apiospora genomes using comparative genomics revels a genus with tremendous synthesis potential of carbohydrate active enzymes and secondary metabolites.</title>
        <authorList>
            <person name="Sorensen T."/>
        </authorList>
    </citation>
    <scope>NUCLEOTIDE SEQUENCE [LARGE SCALE GENOMIC DNA]</scope>
    <source>
        <strain evidence="6 7">CBS 20057</strain>
    </source>
</reference>
<gene>
    <name evidence="6" type="ORF">PG991_005552</name>
</gene>
<organism evidence="6 7">
    <name type="scientific">Apiospora marii</name>
    <dbReference type="NCBI Taxonomy" id="335849"/>
    <lineage>
        <taxon>Eukaryota</taxon>
        <taxon>Fungi</taxon>
        <taxon>Dikarya</taxon>
        <taxon>Ascomycota</taxon>
        <taxon>Pezizomycotina</taxon>
        <taxon>Sordariomycetes</taxon>
        <taxon>Xylariomycetidae</taxon>
        <taxon>Amphisphaeriales</taxon>
        <taxon>Apiosporaceae</taxon>
        <taxon>Apiospora</taxon>
    </lineage>
</organism>
<dbReference type="InterPro" id="IPR025676">
    <property type="entry name" value="Clr5_dom"/>
</dbReference>
<feature type="repeat" description="ANK" evidence="3">
    <location>
        <begin position="839"/>
        <end position="865"/>
    </location>
</feature>
<keyword evidence="2 3" id="KW-0040">ANK repeat</keyword>